<organism evidence="2 3">
    <name type="scientific">Gelidibacter sediminis</name>
    <dbReference type="NCBI Taxonomy" id="1608710"/>
    <lineage>
        <taxon>Bacteria</taxon>
        <taxon>Pseudomonadati</taxon>
        <taxon>Bacteroidota</taxon>
        <taxon>Flavobacteriia</taxon>
        <taxon>Flavobacteriales</taxon>
        <taxon>Flavobacteriaceae</taxon>
        <taxon>Gelidibacter</taxon>
    </lineage>
</organism>
<dbReference type="SUPFAM" id="SSF109854">
    <property type="entry name" value="DinB/YfiT-like putative metalloenzymes"/>
    <property type="match status" value="1"/>
</dbReference>
<comment type="caution">
    <text evidence="2">The sequence shown here is derived from an EMBL/GenBank/DDBJ whole genome shotgun (WGS) entry which is preliminary data.</text>
</comment>
<dbReference type="AlphaFoldDB" id="A0A4R7PYB9"/>
<dbReference type="Pfam" id="PF12867">
    <property type="entry name" value="DinB_2"/>
    <property type="match status" value="1"/>
</dbReference>
<dbReference type="OrthoDB" id="9793216at2"/>
<proteinExistence type="predicted"/>
<name>A0A4R7PYB9_9FLAO</name>
<evidence type="ECO:0000259" key="1">
    <source>
        <dbReference type="Pfam" id="PF12867"/>
    </source>
</evidence>
<dbReference type="Proteomes" id="UP000294689">
    <property type="component" value="Unassembled WGS sequence"/>
</dbReference>
<dbReference type="EMBL" id="SOBW01000008">
    <property type="protein sequence ID" value="TDU39993.1"/>
    <property type="molecule type" value="Genomic_DNA"/>
</dbReference>
<gene>
    <name evidence="2" type="ORF">BXY82_2032</name>
</gene>
<evidence type="ECO:0000313" key="2">
    <source>
        <dbReference type="EMBL" id="TDU39993.1"/>
    </source>
</evidence>
<keyword evidence="3" id="KW-1185">Reference proteome</keyword>
<evidence type="ECO:0000313" key="3">
    <source>
        <dbReference type="Proteomes" id="UP000294689"/>
    </source>
</evidence>
<dbReference type="Gene3D" id="1.20.120.450">
    <property type="entry name" value="dinb family like domain"/>
    <property type="match status" value="1"/>
</dbReference>
<dbReference type="InterPro" id="IPR034660">
    <property type="entry name" value="DinB/YfiT-like"/>
</dbReference>
<sequence length="179" mass="20527">MMFIDMTRMISTDLSASEYSPYYQPYIDRVGAGDVLEILKVNCEAIDAFMRTIPDDRLSFQYVEGKWTIKQILLHMIDTERVMCYRALCIARMDQIELLGFDHDAYVDSSHAKKRSMKSLLNEYKAVRSATVALYASFNEQAWLRKGKASGSSVSVRALAFIIAGHEKHHVELIRSLYL</sequence>
<accession>A0A4R7PYB9</accession>
<protein>
    <submittedName>
        <fullName evidence="2">DinB family protein</fullName>
    </submittedName>
</protein>
<reference evidence="2 3" key="1">
    <citation type="submission" date="2019-03" db="EMBL/GenBank/DDBJ databases">
        <title>Genomic Encyclopedia of Archaeal and Bacterial Type Strains, Phase II (KMG-II): from individual species to whole genera.</title>
        <authorList>
            <person name="Goeker M."/>
        </authorList>
    </citation>
    <scope>NUCLEOTIDE SEQUENCE [LARGE SCALE GENOMIC DNA]</scope>
    <source>
        <strain evidence="2 3">DSM 28135</strain>
    </source>
</reference>
<dbReference type="InterPro" id="IPR024775">
    <property type="entry name" value="DinB-like"/>
</dbReference>
<feature type="domain" description="DinB-like" evidence="1">
    <location>
        <begin position="45"/>
        <end position="174"/>
    </location>
</feature>